<dbReference type="Proteomes" id="UP000000272">
    <property type="component" value="Chromosome"/>
</dbReference>
<feature type="signal peptide" evidence="1">
    <location>
        <begin position="1"/>
        <end position="23"/>
    </location>
</feature>
<evidence type="ECO:0000256" key="1">
    <source>
        <dbReference type="SAM" id="SignalP"/>
    </source>
</evidence>
<reference evidence="2 3" key="1">
    <citation type="journal article" date="2010" name="Stand. Genomic Sci.">
        <title>Complete genome sequence of Thermosediminibacter oceani type strain (JW/IW-1228P).</title>
        <authorList>
            <person name="Pitluck S."/>
            <person name="Yasawong M."/>
            <person name="Munk C."/>
            <person name="Nolan M."/>
            <person name="Lapidus A."/>
            <person name="Lucas S."/>
            <person name="Glavina Del Rio T."/>
            <person name="Tice H."/>
            <person name="Cheng J.F."/>
            <person name="Bruce D."/>
            <person name="Detter C."/>
            <person name="Tapia R."/>
            <person name="Han C."/>
            <person name="Goodwin L."/>
            <person name="Liolios K."/>
            <person name="Ivanova N."/>
            <person name="Mavromatis K."/>
            <person name="Mikhailova N."/>
            <person name="Pati A."/>
            <person name="Chen A."/>
            <person name="Palaniappan K."/>
            <person name="Land M."/>
            <person name="Hauser L."/>
            <person name="Chang Y.J."/>
            <person name="Jeffries C.D."/>
            <person name="Rohde M."/>
            <person name="Spring S."/>
            <person name="Sikorski J."/>
            <person name="Goker M."/>
            <person name="Woyke T."/>
            <person name="Bristow J."/>
            <person name="Eisen J.A."/>
            <person name="Markowitz V."/>
            <person name="Hugenholtz P."/>
            <person name="Kyrpides N.C."/>
            <person name="Klenk H.P."/>
        </authorList>
    </citation>
    <scope>NUCLEOTIDE SEQUENCE [LARGE SCALE GENOMIC DNA]</scope>
    <source>
        <strain evidence="3">ATCC BAA-1034 / DSM 16646 / JW/IW-1228P</strain>
    </source>
</reference>
<proteinExistence type="predicted"/>
<name>D9RXU2_THEOJ</name>
<dbReference type="OrthoDB" id="2083804at2"/>
<dbReference type="EMBL" id="CP002131">
    <property type="protein sequence ID" value="ADL08166.1"/>
    <property type="molecule type" value="Genomic_DNA"/>
</dbReference>
<keyword evidence="1" id="KW-0732">Signal</keyword>
<evidence type="ECO:0000313" key="2">
    <source>
        <dbReference type="EMBL" id="ADL08166.1"/>
    </source>
</evidence>
<gene>
    <name evidence="2" type="ordered locus">Toce_1413</name>
</gene>
<sequence length="337" mass="37418">MKRKILSLLMIVAMLLINVTALAAENDRVPLTAEVISPEFPDAYIMVEKVAAKDIEVTIDGNDINVRGTTKEAQDFVRKYIANNTELKKKLASNKGKLVGIVSATAFVEETYEIVDDKVVVTNSRLLSKNEVDVIGIENFKPLETPMVPQATFTPKTSQRGTLTITFECFDLSYGSTAHYELFGDAHWDGFYFFYDPKNNPAIGEDFFGFAWGGDFDYDDTDISATAWWDNGQRQTVYLANAEPNAGIVWSFEEYLYVPNLFTLYVEDVYIHTSIIKNKKTGDGNTTAAILKYIHTYQDVTGTIDISAGPDGVGAGFTLSGTPNQWSLVATISGLYY</sequence>
<dbReference type="AlphaFoldDB" id="D9RXU2"/>
<accession>D9RXU2</accession>
<dbReference type="RefSeq" id="WP_013276197.1">
    <property type="nucleotide sequence ID" value="NC_014377.1"/>
</dbReference>
<feature type="chain" id="PRO_5003127856" evidence="1">
    <location>
        <begin position="24"/>
        <end position="337"/>
    </location>
</feature>
<protein>
    <submittedName>
        <fullName evidence="2">Uncharacterized protein</fullName>
    </submittedName>
</protein>
<evidence type="ECO:0000313" key="3">
    <source>
        <dbReference type="Proteomes" id="UP000000272"/>
    </source>
</evidence>
<organism evidence="2 3">
    <name type="scientific">Thermosediminibacter oceani (strain ATCC BAA-1034 / DSM 16646 / JW/IW-1228P)</name>
    <dbReference type="NCBI Taxonomy" id="555079"/>
    <lineage>
        <taxon>Bacteria</taxon>
        <taxon>Bacillati</taxon>
        <taxon>Bacillota</taxon>
        <taxon>Clostridia</taxon>
        <taxon>Thermosediminibacterales</taxon>
        <taxon>Thermosediminibacteraceae</taxon>
        <taxon>Thermosediminibacter</taxon>
    </lineage>
</organism>
<dbReference type="STRING" id="555079.Toce_1413"/>
<dbReference type="HOGENOM" id="CLU_823694_0_0_9"/>
<dbReference type="KEGG" id="toc:Toce_1413"/>
<dbReference type="eggNOG" id="ENOG5033NFG">
    <property type="taxonomic scope" value="Bacteria"/>
</dbReference>
<keyword evidence="3" id="KW-1185">Reference proteome</keyword>